<dbReference type="PANTHER" id="PTHR31005">
    <property type="entry name" value="DUF4139 DOMAIN-CONTAINING PROTEIN"/>
    <property type="match status" value="1"/>
</dbReference>
<dbReference type="InterPro" id="IPR025554">
    <property type="entry name" value="DUF4140"/>
</dbReference>
<accession>A0ABP9NAN3</accession>
<name>A0ABP9NAN3_9GAMM</name>
<evidence type="ECO:0000313" key="4">
    <source>
        <dbReference type="EMBL" id="GAA5109432.1"/>
    </source>
</evidence>
<dbReference type="Pfam" id="PF13598">
    <property type="entry name" value="DUF4139"/>
    <property type="match status" value="1"/>
</dbReference>
<sequence>MMKLKYVIPSILLCSTPFIVPYAVAEQIEAKVELTKVTLFLKGAELQGRTSIHVPKGETEILLTNLANNIDVNSINVGLDDKAMILSTSLVDNYLGEKVQSDTLKSLHAALKQLEDEETKLNIKLIAVNEEIALLKGNRIDAITASNGSLTDAKQAISFVKDNLVNALTEQYLLQTQTDDLKQRIVQYQSQIDLESGSARQTQKAIKVKIYTEHDNTLPVVLSYLTEDAGWQPTYDVRVKDINSPLLLTYKANVYQHSGLNWDNIDFILSTANPSQGITAPEPTPWNIYVNEGKSFYGSMSKSTADLATMPQPVMYELKSNTFSDYVVMNHNGLNMQFNVKLPYSIAGQSRDNVLTLKEQEVAATYRYTATPKLDDNAFLQAQITDWDKLSLLPGKSTVFYAGHYIGEGYITTQGLKDNLNISLGRDNAIVVMRNQDINETSKPSFFGNDVSQKFAYTIHIRNTKDVPIDITIYDQLPVILNKTITLEEAKYQGADYKKDTGLLTWQLNIKAKEVKQLPFSFKVSYPKDKAENIIGL</sequence>
<comment type="caution">
    <text evidence="4">The sequence shown here is derived from an EMBL/GenBank/DDBJ whole genome shotgun (WGS) entry which is preliminary data.</text>
</comment>
<reference evidence="5" key="1">
    <citation type="journal article" date="2019" name="Int. J. Syst. Evol. Microbiol.">
        <title>The Global Catalogue of Microorganisms (GCM) 10K type strain sequencing project: providing services to taxonomists for standard genome sequencing and annotation.</title>
        <authorList>
            <consortium name="The Broad Institute Genomics Platform"/>
            <consortium name="The Broad Institute Genome Sequencing Center for Infectious Disease"/>
            <person name="Wu L."/>
            <person name="Ma J."/>
        </authorList>
    </citation>
    <scope>NUCLEOTIDE SEQUENCE [LARGE SCALE GENOMIC DNA]</scope>
    <source>
        <strain evidence="5">JCM 18050</strain>
    </source>
</reference>
<dbReference type="NCBIfam" id="TIGR02231">
    <property type="entry name" value="mucoidy inhibitor MuiA family protein"/>
    <property type="match status" value="1"/>
</dbReference>
<dbReference type="Proteomes" id="UP001500171">
    <property type="component" value="Unassembled WGS sequence"/>
</dbReference>
<feature type="domain" description="DUF4140" evidence="3">
    <location>
        <begin position="37"/>
        <end position="135"/>
    </location>
</feature>
<protein>
    <submittedName>
        <fullName evidence="4">Mucoidy inhibitor MuiA</fullName>
    </submittedName>
</protein>
<evidence type="ECO:0000259" key="2">
    <source>
        <dbReference type="Pfam" id="PF13598"/>
    </source>
</evidence>
<feature type="domain" description="DUF4139" evidence="2">
    <location>
        <begin position="222"/>
        <end position="528"/>
    </location>
</feature>
<dbReference type="Pfam" id="PF13600">
    <property type="entry name" value="DUF4140"/>
    <property type="match status" value="1"/>
</dbReference>
<evidence type="ECO:0000313" key="5">
    <source>
        <dbReference type="Proteomes" id="UP001500171"/>
    </source>
</evidence>
<dbReference type="InterPro" id="IPR011935">
    <property type="entry name" value="CHP02231"/>
</dbReference>
<dbReference type="EMBL" id="BAABHY010000001">
    <property type="protein sequence ID" value="GAA5109432.1"/>
    <property type="molecule type" value="Genomic_DNA"/>
</dbReference>
<dbReference type="PANTHER" id="PTHR31005:SF8">
    <property type="entry name" value="DUF4139 DOMAIN-CONTAINING PROTEIN"/>
    <property type="match status" value="1"/>
</dbReference>
<keyword evidence="1" id="KW-0175">Coiled coil</keyword>
<organism evidence="4 5">
    <name type="scientific">Orbus sasakiae</name>
    <dbReference type="NCBI Taxonomy" id="1078475"/>
    <lineage>
        <taxon>Bacteria</taxon>
        <taxon>Pseudomonadati</taxon>
        <taxon>Pseudomonadota</taxon>
        <taxon>Gammaproteobacteria</taxon>
        <taxon>Orbales</taxon>
        <taxon>Orbaceae</taxon>
        <taxon>Orbus</taxon>
    </lineage>
</organism>
<gene>
    <name evidence="4" type="primary">muiA</name>
    <name evidence="4" type="ORF">GCM10023211_12800</name>
</gene>
<proteinExistence type="predicted"/>
<evidence type="ECO:0000259" key="3">
    <source>
        <dbReference type="Pfam" id="PF13600"/>
    </source>
</evidence>
<dbReference type="InterPro" id="IPR037291">
    <property type="entry name" value="DUF4139"/>
</dbReference>
<dbReference type="RefSeq" id="WP_345490010.1">
    <property type="nucleotide sequence ID" value="NZ_BAABHY010000001.1"/>
</dbReference>
<evidence type="ECO:0000256" key="1">
    <source>
        <dbReference type="SAM" id="Coils"/>
    </source>
</evidence>
<feature type="coiled-coil region" evidence="1">
    <location>
        <begin position="104"/>
        <end position="131"/>
    </location>
</feature>
<keyword evidence="5" id="KW-1185">Reference proteome</keyword>